<dbReference type="Proteomes" id="UP000799754">
    <property type="component" value="Unassembled WGS sequence"/>
</dbReference>
<dbReference type="EMBL" id="MU006704">
    <property type="protein sequence ID" value="KAF2631801.1"/>
    <property type="molecule type" value="Genomic_DNA"/>
</dbReference>
<name>A0ACB6SC65_9PLEO</name>
<gene>
    <name evidence="1" type="ORF">BU25DRAFT_197168</name>
</gene>
<evidence type="ECO:0000313" key="2">
    <source>
        <dbReference type="Proteomes" id="UP000799754"/>
    </source>
</evidence>
<accession>A0ACB6SC65</accession>
<reference evidence="1" key="1">
    <citation type="journal article" date="2020" name="Stud. Mycol.">
        <title>101 Dothideomycetes genomes: a test case for predicting lifestyles and emergence of pathogens.</title>
        <authorList>
            <person name="Haridas S."/>
            <person name="Albert R."/>
            <person name="Binder M."/>
            <person name="Bloem J."/>
            <person name="Labutti K."/>
            <person name="Salamov A."/>
            <person name="Andreopoulos B."/>
            <person name="Baker S."/>
            <person name="Barry K."/>
            <person name="Bills G."/>
            <person name="Bluhm B."/>
            <person name="Cannon C."/>
            <person name="Castanera R."/>
            <person name="Culley D."/>
            <person name="Daum C."/>
            <person name="Ezra D."/>
            <person name="Gonzalez J."/>
            <person name="Henrissat B."/>
            <person name="Kuo A."/>
            <person name="Liang C."/>
            <person name="Lipzen A."/>
            <person name="Lutzoni F."/>
            <person name="Magnuson J."/>
            <person name="Mondo S."/>
            <person name="Nolan M."/>
            <person name="Ohm R."/>
            <person name="Pangilinan J."/>
            <person name="Park H.-J."/>
            <person name="Ramirez L."/>
            <person name="Alfaro M."/>
            <person name="Sun H."/>
            <person name="Tritt A."/>
            <person name="Yoshinaga Y."/>
            <person name="Zwiers L.-H."/>
            <person name="Turgeon B."/>
            <person name="Goodwin S."/>
            <person name="Spatafora J."/>
            <person name="Crous P."/>
            <person name="Grigoriev I."/>
        </authorList>
    </citation>
    <scope>NUCLEOTIDE SEQUENCE</scope>
    <source>
        <strain evidence="1">CBS 525.71</strain>
    </source>
</reference>
<keyword evidence="2" id="KW-1185">Reference proteome</keyword>
<evidence type="ECO:0000313" key="1">
    <source>
        <dbReference type="EMBL" id="KAF2631801.1"/>
    </source>
</evidence>
<protein>
    <submittedName>
        <fullName evidence="1">Uncharacterized protein</fullName>
    </submittedName>
</protein>
<organism evidence="1 2">
    <name type="scientific">Macroventuria anomochaeta</name>
    <dbReference type="NCBI Taxonomy" id="301207"/>
    <lineage>
        <taxon>Eukaryota</taxon>
        <taxon>Fungi</taxon>
        <taxon>Dikarya</taxon>
        <taxon>Ascomycota</taxon>
        <taxon>Pezizomycotina</taxon>
        <taxon>Dothideomycetes</taxon>
        <taxon>Pleosporomycetidae</taxon>
        <taxon>Pleosporales</taxon>
        <taxon>Pleosporineae</taxon>
        <taxon>Didymellaceae</taxon>
        <taxon>Macroventuria</taxon>
    </lineage>
</organism>
<comment type="caution">
    <text evidence="1">The sequence shown here is derived from an EMBL/GenBank/DDBJ whole genome shotgun (WGS) entry which is preliminary data.</text>
</comment>
<sequence>MALEIACFNASSAIAAVKAGANRIELCADYAAGGVTPSLSTLQAICAAVPDLQQPTPRDGFGITINVMIRPRGGEFSYTPAEFDQMKKDIEMFKESKRVDGFVFGILCENKMLDEKRNRELVEAAKPLPCTFHRAIDEVEDLDVAVETIIDCGFKSILTSGGANTASEGMHVVRYLQEKYHGKLDVIIGGGIRSTNVLKLKGETGVKWLHSAALTGDGEEVDEEEVRRMLILLQYN</sequence>
<proteinExistence type="predicted"/>